<dbReference type="Proteomes" id="UP000693981">
    <property type="component" value="Unassembled WGS sequence"/>
</dbReference>
<keyword evidence="2" id="KW-1185">Reference proteome</keyword>
<protein>
    <submittedName>
        <fullName evidence="1">Uncharacterized protein</fullName>
    </submittedName>
</protein>
<gene>
    <name evidence="1" type="ORF">PHYBOEH_005072</name>
</gene>
<accession>A0A8T1WRZ6</accession>
<reference evidence="1" key="1">
    <citation type="submission" date="2021-02" db="EMBL/GenBank/DDBJ databases">
        <authorList>
            <person name="Palmer J.M."/>
        </authorList>
    </citation>
    <scope>NUCLEOTIDE SEQUENCE</scope>
    <source>
        <strain evidence="1">SCRP23</strain>
    </source>
</reference>
<proteinExistence type="predicted"/>
<dbReference type="EMBL" id="JAGDFL010000268">
    <property type="protein sequence ID" value="KAG7394519.1"/>
    <property type="molecule type" value="Genomic_DNA"/>
</dbReference>
<evidence type="ECO:0000313" key="2">
    <source>
        <dbReference type="Proteomes" id="UP000693981"/>
    </source>
</evidence>
<dbReference type="AlphaFoldDB" id="A0A8T1WRZ6"/>
<organism evidence="1 2">
    <name type="scientific">Phytophthora boehmeriae</name>
    <dbReference type="NCBI Taxonomy" id="109152"/>
    <lineage>
        <taxon>Eukaryota</taxon>
        <taxon>Sar</taxon>
        <taxon>Stramenopiles</taxon>
        <taxon>Oomycota</taxon>
        <taxon>Peronosporomycetes</taxon>
        <taxon>Peronosporales</taxon>
        <taxon>Peronosporaceae</taxon>
        <taxon>Phytophthora</taxon>
    </lineage>
</organism>
<name>A0A8T1WRZ6_9STRA</name>
<evidence type="ECO:0000313" key="1">
    <source>
        <dbReference type="EMBL" id="KAG7394519.1"/>
    </source>
</evidence>
<sequence length="106" mass="12330">MEGRMYQELMALPGLQQLTASQARELPWRVKELVLIALFREQVSSTDVAEELQTKSRDRRQERKADKLLDDVDRSALRKKEESFRADFMQVAANELADEVVASVWY</sequence>
<comment type="caution">
    <text evidence="1">The sequence shown here is derived from an EMBL/GenBank/DDBJ whole genome shotgun (WGS) entry which is preliminary data.</text>
</comment>
<dbReference type="OrthoDB" id="70595at2759"/>